<evidence type="ECO:0000313" key="2">
    <source>
        <dbReference type="EMBL" id="PIC18179.1"/>
    </source>
</evidence>
<comment type="caution">
    <text evidence="2">The sequence shown here is derived from an EMBL/GenBank/DDBJ whole genome shotgun (WGS) entry which is preliminary data.</text>
</comment>
<protein>
    <submittedName>
        <fullName evidence="2">Uncharacterized protein</fullName>
    </submittedName>
</protein>
<feature type="compositionally biased region" description="Basic and acidic residues" evidence="1">
    <location>
        <begin position="92"/>
        <end position="114"/>
    </location>
</feature>
<dbReference type="AlphaFoldDB" id="A0A2G5STA6"/>
<keyword evidence="3" id="KW-1185">Reference proteome</keyword>
<dbReference type="Proteomes" id="UP000230233">
    <property type="component" value="Chromosome X"/>
</dbReference>
<name>A0A2G5STA6_9PELO</name>
<dbReference type="EMBL" id="PDUG01000006">
    <property type="protein sequence ID" value="PIC18179.1"/>
    <property type="molecule type" value="Genomic_DNA"/>
</dbReference>
<accession>A0A2G5STA6</accession>
<proteinExistence type="predicted"/>
<evidence type="ECO:0000256" key="1">
    <source>
        <dbReference type="SAM" id="MobiDB-lite"/>
    </source>
</evidence>
<reference evidence="3" key="1">
    <citation type="submission" date="2017-10" db="EMBL/GenBank/DDBJ databases">
        <title>Rapid genome shrinkage in a self-fertile nematode reveals novel sperm competition proteins.</title>
        <authorList>
            <person name="Yin D."/>
            <person name="Schwarz E.M."/>
            <person name="Thomas C.G."/>
            <person name="Felde R.L."/>
            <person name="Korf I.F."/>
            <person name="Cutter A.D."/>
            <person name="Schartner C.M."/>
            <person name="Ralston E.J."/>
            <person name="Meyer B.J."/>
            <person name="Haag E.S."/>
        </authorList>
    </citation>
    <scope>NUCLEOTIDE SEQUENCE [LARGE SCALE GENOMIC DNA]</scope>
    <source>
        <strain evidence="3">JU1422</strain>
    </source>
</reference>
<evidence type="ECO:0000313" key="3">
    <source>
        <dbReference type="Proteomes" id="UP000230233"/>
    </source>
</evidence>
<organism evidence="2 3">
    <name type="scientific">Caenorhabditis nigoni</name>
    <dbReference type="NCBI Taxonomy" id="1611254"/>
    <lineage>
        <taxon>Eukaryota</taxon>
        <taxon>Metazoa</taxon>
        <taxon>Ecdysozoa</taxon>
        <taxon>Nematoda</taxon>
        <taxon>Chromadorea</taxon>
        <taxon>Rhabditida</taxon>
        <taxon>Rhabditina</taxon>
        <taxon>Rhabditomorpha</taxon>
        <taxon>Rhabditoidea</taxon>
        <taxon>Rhabditidae</taxon>
        <taxon>Peloderinae</taxon>
        <taxon>Caenorhabditis</taxon>
    </lineage>
</organism>
<sequence length="127" mass="14694">MTKKNQSTFRLIYYAVIISIENKGQTLKELKSSFGYLTHEQVIDDKKEREGTLENPLTTECKEKTIRHCIVHIEDDNEDSDPLHTGNSRVWTDSERSEKGRGSMYREEGRRNEGSVDVSPTMRNTPM</sequence>
<gene>
    <name evidence="2" type="primary">Cnig_chr_X.g24165</name>
    <name evidence="2" type="ORF">B9Z55_024165</name>
</gene>
<feature type="region of interest" description="Disordered" evidence="1">
    <location>
        <begin position="76"/>
        <end position="127"/>
    </location>
</feature>